<dbReference type="Proteomes" id="UP000694892">
    <property type="component" value="Chromosome 3L"/>
</dbReference>
<organism evidence="1 2">
    <name type="scientific">Xenopus laevis</name>
    <name type="common">African clawed frog</name>
    <dbReference type="NCBI Taxonomy" id="8355"/>
    <lineage>
        <taxon>Eukaryota</taxon>
        <taxon>Metazoa</taxon>
        <taxon>Chordata</taxon>
        <taxon>Craniata</taxon>
        <taxon>Vertebrata</taxon>
        <taxon>Euteleostomi</taxon>
        <taxon>Amphibia</taxon>
        <taxon>Batrachia</taxon>
        <taxon>Anura</taxon>
        <taxon>Pipoidea</taxon>
        <taxon>Pipidae</taxon>
        <taxon>Xenopodinae</taxon>
        <taxon>Xenopus</taxon>
        <taxon>Xenopus</taxon>
    </lineage>
</organism>
<sequence length="88" mass="10105">MDGHQSAISTAFRDGHTHKPVANQFFEVGNRLPTLRYIAIDHISPLRRGGDRSKMLLQREVFWIKKLNTLTPTGLNEHCSFLSFLKQI</sequence>
<accession>A0A974DB00</accession>
<dbReference type="AlphaFoldDB" id="A0A974DB00"/>
<name>A0A974DB00_XENLA</name>
<protein>
    <submittedName>
        <fullName evidence="1">Uncharacterized protein</fullName>
    </submittedName>
</protein>
<gene>
    <name evidence="1" type="ORF">XELAEV_18017100mg</name>
</gene>
<dbReference type="EMBL" id="CM004470">
    <property type="protein sequence ID" value="OCT88468.1"/>
    <property type="molecule type" value="Genomic_DNA"/>
</dbReference>
<evidence type="ECO:0000313" key="1">
    <source>
        <dbReference type="EMBL" id="OCT88468.1"/>
    </source>
</evidence>
<reference evidence="2" key="1">
    <citation type="journal article" date="2016" name="Nature">
        <title>Genome evolution in the allotetraploid frog Xenopus laevis.</title>
        <authorList>
            <person name="Session A.M."/>
            <person name="Uno Y."/>
            <person name="Kwon T."/>
            <person name="Chapman J.A."/>
            <person name="Toyoda A."/>
            <person name="Takahashi S."/>
            <person name="Fukui A."/>
            <person name="Hikosaka A."/>
            <person name="Suzuki A."/>
            <person name="Kondo M."/>
            <person name="van Heeringen S.J."/>
            <person name="Quigley I."/>
            <person name="Heinz S."/>
            <person name="Ogino H."/>
            <person name="Ochi H."/>
            <person name="Hellsten U."/>
            <person name="Lyons J.B."/>
            <person name="Simakov O."/>
            <person name="Putnam N."/>
            <person name="Stites J."/>
            <person name="Kuroki Y."/>
            <person name="Tanaka T."/>
            <person name="Michiue T."/>
            <person name="Watanabe M."/>
            <person name="Bogdanovic O."/>
            <person name="Lister R."/>
            <person name="Georgiou G."/>
            <person name="Paranjpe S.S."/>
            <person name="van Kruijsbergen I."/>
            <person name="Shu S."/>
            <person name="Carlson J."/>
            <person name="Kinoshita T."/>
            <person name="Ohta Y."/>
            <person name="Mawaribuchi S."/>
            <person name="Jenkins J."/>
            <person name="Grimwood J."/>
            <person name="Schmutz J."/>
            <person name="Mitros T."/>
            <person name="Mozaffari S.V."/>
            <person name="Suzuki Y."/>
            <person name="Haramoto Y."/>
            <person name="Yamamoto T.S."/>
            <person name="Takagi C."/>
            <person name="Heald R."/>
            <person name="Miller K."/>
            <person name="Haudenschild C."/>
            <person name="Kitzman J."/>
            <person name="Nakayama T."/>
            <person name="Izutsu Y."/>
            <person name="Robert J."/>
            <person name="Fortriede J."/>
            <person name="Burns K."/>
            <person name="Lotay V."/>
            <person name="Karimi K."/>
            <person name="Yasuoka Y."/>
            <person name="Dichmann D.S."/>
            <person name="Flajnik M.F."/>
            <person name="Houston D.W."/>
            <person name="Shendure J."/>
            <person name="DuPasquier L."/>
            <person name="Vize P.D."/>
            <person name="Zorn A.M."/>
            <person name="Ito M."/>
            <person name="Marcotte E.M."/>
            <person name="Wallingford J.B."/>
            <person name="Ito Y."/>
            <person name="Asashima M."/>
            <person name="Ueno N."/>
            <person name="Matsuda Y."/>
            <person name="Veenstra G.J."/>
            <person name="Fujiyama A."/>
            <person name="Harland R.M."/>
            <person name="Taira M."/>
            <person name="Rokhsar D.S."/>
        </authorList>
    </citation>
    <scope>NUCLEOTIDE SEQUENCE [LARGE SCALE GENOMIC DNA]</scope>
    <source>
        <strain evidence="2">J</strain>
    </source>
</reference>
<evidence type="ECO:0000313" key="2">
    <source>
        <dbReference type="Proteomes" id="UP000694892"/>
    </source>
</evidence>
<proteinExistence type="predicted"/>